<gene>
    <name evidence="1" type="ORF">AQJ54_41735</name>
</gene>
<dbReference type="AlphaFoldDB" id="A0A117QWR3"/>
<keyword evidence="2" id="KW-1185">Reference proteome</keyword>
<accession>A0A117QWR3</accession>
<reference evidence="1 2" key="1">
    <citation type="submission" date="2015-10" db="EMBL/GenBank/DDBJ databases">
        <title>Draft genome sequence of Streptomyces griseorubiginosus DSM 40469, type strain for the species Streptomyces griseorubiginosus.</title>
        <authorList>
            <person name="Ruckert C."/>
            <person name="Winkler A."/>
            <person name="Kalinowski J."/>
            <person name="Kampfer P."/>
            <person name="Glaeser S."/>
        </authorList>
    </citation>
    <scope>NUCLEOTIDE SEQUENCE [LARGE SCALE GENOMIC DNA]</scope>
    <source>
        <strain evidence="1 2">DSM 40469</strain>
    </source>
</reference>
<name>A0A117QWR3_9ACTN</name>
<evidence type="ECO:0000313" key="2">
    <source>
        <dbReference type="Proteomes" id="UP000054375"/>
    </source>
</evidence>
<dbReference type="EMBL" id="LMWV01000045">
    <property type="protein sequence ID" value="KUN58561.1"/>
    <property type="molecule type" value="Genomic_DNA"/>
</dbReference>
<proteinExistence type="predicted"/>
<protein>
    <submittedName>
        <fullName evidence="1">Uncharacterized protein</fullName>
    </submittedName>
</protein>
<evidence type="ECO:0000313" key="1">
    <source>
        <dbReference type="EMBL" id="KUN58561.1"/>
    </source>
</evidence>
<organism evidence="1 2">
    <name type="scientific">Streptomyces griseorubiginosus</name>
    <dbReference type="NCBI Taxonomy" id="67304"/>
    <lineage>
        <taxon>Bacteria</taxon>
        <taxon>Bacillati</taxon>
        <taxon>Actinomycetota</taxon>
        <taxon>Actinomycetes</taxon>
        <taxon>Kitasatosporales</taxon>
        <taxon>Streptomycetaceae</taxon>
        <taxon>Streptomyces</taxon>
    </lineage>
</organism>
<dbReference type="Proteomes" id="UP000054375">
    <property type="component" value="Unassembled WGS sequence"/>
</dbReference>
<comment type="caution">
    <text evidence="1">The sequence shown here is derived from an EMBL/GenBank/DDBJ whole genome shotgun (WGS) entry which is preliminary data.</text>
</comment>
<sequence length="83" mass="8618">MSSADTVDRSILPSGQGQLAVAKRPDRLLLGRRAGKDTPGSSSAASRAFRRTSVEAFSAASEFLTKGWAASAGWLTAGTAYDV</sequence>